<comment type="caution">
    <text evidence="1">The sequence shown here is derived from an EMBL/GenBank/DDBJ whole genome shotgun (WGS) entry which is preliminary data.</text>
</comment>
<proteinExistence type="predicted"/>
<gene>
    <name evidence="1" type="ORF">DERP_014648</name>
</gene>
<dbReference type="EMBL" id="NJHN03000118">
    <property type="protein sequence ID" value="KAH9413816.1"/>
    <property type="molecule type" value="Genomic_DNA"/>
</dbReference>
<reference evidence="1 2" key="2">
    <citation type="journal article" date="2022" name="Mol. Biol. Evol.">
        <title>Comparative Genomics Reveals Insights into the Divergent Evolution of Astigmatic Mites and Household Pest Adaptations.</title>
        <authorList>
            <person name="Xiong Q."/>
            <person name="Wan A.T."/>
            <person name="Liu X."/>
            <person name="Fung C.S."/>
            <person name="Xiao X."/>
            <person name="Malainual N."/>
            <person name="Hou J."/>
            <person name="Wang L."/>
            <person name="Wang M."/>
            <person name="Yang K.Y."/>
            <person name="Cui Y."/>
            <person name="Leung E.L."/>
            <person name="Nong W."/>
            <person name="Shin S.K."/>
            <person name="Au S.W."/>
            <person name="Jeong K.Y."/>
            <person name="Chew F.T."/>
            <person name="Hui J.H."/>
            <person name="Leung T.F."/>
            <person name="Tungtrongchitr A."/>
            <person name="Zhong N."/>
            <person name="Liu Z."/>
            <person name="Tsui S.K."/>
        </authorList>
    </citation>
    <scope>NUCLEOTIDE SEQUENCE [LARGE SCALE GENOMIC DNA]</scope>
    <source>
        <strain evidence="1">Derp</strain>
    </source>
</reference>
<reference evidence="1 2" key="1">
    <citation type="journal article" date="2018" name="J. Allergy Clin. Immunol.">
        <title>High-quality assembly of Dermatophagoides pteronyssinus genome and transcriptome reveals a wide range of novel allergens.</title>
        <authorList>
            <person name="Liu X.Y."/>
            <person name="Yang K.Y."/>
            <person name="Wang M.Q."/>
            <person name="Kwok J.S."/>
            <person name="Zeng X."/>
            <person name="Yang Z."/>
            <person name="Xiao X.J."/>
            <person name="Lau C.P."/>
            <person name="Li Y."/>
            <person name="Huang Z.M."/>
            <person name="Ba J.G."/>
            <person name="Yim A.K."/>
            <person name="Ouyang C.Y."/>
            <person name="Ngai S.M."/>
            <person name="Chan T.F."/>
            <person name="Leung E.L."/>
            <person name="Liu L."/>
            <person name="Liu Z.G."/>
            <person name="Tsui S.K."/>
        </authorList>
    </citation>
    <scope>NUCLEOTIDE SEQUENCE [LARGE SCALE GENOMIC DNA]</scope>
    <source>
        <strain evidence="1">Derp</strain>
    </source>
</reference>
<sequence length="81" mass="10089">ILFFFFDSDFDRYFWKKKNINFTNKTEIINQNCFLCLVKQQQQQRNNQFVITYDDDNINKNNLTMEKRLRIYSIDQYDNNI</sequence>
<keyword evidence="2" id="KW-1185">Reference proteome</keyword>
<name>A0ABQ8IUD8_DERPT</name>
<organism evidence="1 2">
    <name type="scientific">Dermatophagoides pteronyssinus</name>
    <name type="common">European house dust mite</name>
    <dbReference type="NCBI Taxonomy" id="6956"/>
    <lineage>
        <taxon>Eukaryota</taxon>
        <taxon>Metazoa</taxon>
        <taxon>Ecdysozoa</taxon>
        <taxon>Arthropoda</taxon>
        <taxon>Chelicerata</taxon>
        <taxon>Arachnida</taxon>
        <taxon>Acari</taxon>
        <taxon>Acariformes</taxon>
        <taxon>Sarcoptiformes</taxon>
        <taxon>Astigmata</taxon>
        <taxon>Psoroptidia</taxon>
        <taxon>Analgoidea</taxon>
        <taxon>Pyroglyphidae</taxon>
        <taxon>Dermatophagoidinae</taxon>
        <taxon>Dermatophagoides</taxon>
    </lineage>
</organism>
<evidence type="ECO:0000313" key="2">
    <source>
        <dbReference type="Proteomes" id="UP000887458"/>
    </source>
</evidence>
<evidence type="ECO:0000313" key="1">
    <source>
        <dbReference type="EMBL" id="KAH9413816.1"/>
    </source>
</evidence>
<accession>A0ABQ8IUD8</accession>
<protein>
    <submittedName>
        <fullName evidence="1">Uncharacterized protein</fullName>
    </submittedName>
</protein>
<feature type="non-terminal residue" evidence="1">
    <location>
        <position position="1"/>
    </location>
</feature>
<dbReference type="Proteomes" id="UP000887458">
    <property type="component" value="Unassembled WGS sequence"/>
</dbReference>